<evidence type="ECO:0000259" key="6">
    <source>
        <dbReference type="PROSITE" id="PS50835"/>
    </source>
</evidence>
<feature type="domain" description="Ig-like" evidence="6">
    <location>
        <begin position="6"/>
        <end position="126"/>
    </location>
</feature>
<dbReference type="SMART" id="SM00408">
    <property type="entry name" value="IGc2"/>
    <property type="match status" value="2"/>
</dbReference>
<dbReference type="PROSITE" id="PS50853">
    <property type="entry name" value="FN3"/>
    <property type="match status" value="1"/>
</dbReference>
<dbReference type="PANTHER" id="PTHR23278:SF19">
    <property type="entry name" value="OBSCURIN"/>
    <property type="match status" value="1"/>
</dbReference>
<dbReference type="PANTHER" id="PTHR23278">
    <property type="entry name" value="SIDESTEP PROTEIN"/>
    <property type="match status" value="1"/>
</dbReference>
<evidence type="ECO:0000313" key="8">
    <source>
        <dbReference type="EMBL" id="KAG7162552.1"/>
    </source>
</evidence>
<comment type="subcellular location">
    <subcellularLocation>
        <location evidence="1">Membrane</location>
        <topology evidence="1">Single-pass membrane protein</topology>
    </subcellularLocation>
</comment>
<keyword evidence="5" id="KW-0812">Transmembrane</keyword>
<keyword evidence="5" id="KW-1133">Transmembrane helix</keyword>
<keyword evidence="9" id="KW-1185">Reference proteome</keyword>
<evidence type="ECO:0000256" key="2">
    <source>
        <dbReference type="ARBA" id="ARBA00023136"/>
    </source>
</evidence>
<feature type="non-terminal residue" evidence="8">
    <location>
        <position position="506"/>
    </location>
</feature>
<dbReference type="GO" id="GO:0016020">
    <property type="term" value="C:membrane"/>
    <property type="evidence" value="ECO:0007669"/>
    <property type="project" value="UniProtKB-SubCell"/>
</dbReference>
<protein>
    <submittedName>
        <fullName evidence="8">Synaptogenesis protein syg-2-like 2</fullName>
    </submittedName>
</protein>
<organism evidence="8 9">
    <name type="scientific">Homarus americanus</name>
    <name type="common">American lobster</name>
    <dbReference type="NCBI Taxonomy" id="6706"/>
    <lineage>
        <taxon>Eukaryota</taxon>
        <taxon>Metazoa</taxon>
        <taxon>Ecdysozoa</taxon>
        <taxon>Arthropoda</taxon>
        <taxon>Crustacea</taxon>
        <taxon>Multicrustacea</taxon>
        <taxon>Malacostraca</taxon>
        <taxon>Eumalacostraca</taxon>
        <taxon>Eucarida</taxon>
        <taxon>Decapoda</taxon>
        <taxon>Pleocyemata</taxon>
        <taxon>Astacidea</taxon>
        <taxon>Nephropoidea</taxon>
        <taxon>Nephropidae</taxon>
        <taxon>Homarus</taxon>
    </lineage>
</organism>
<feature type="compositionally biased region" description="Low complexity" evidence="4">
    <location>
        <begin position="59"/>
        <end position="81"/>
    </location>
</feature>
<dbReference type="SUPFAM" id="SSF48726">
    <property type="entry name" value="Immunoglobulin"/>
    <property type="match status" value="3"/>
</dbReference>
<dbReference type="Gene3D" id="2.60.40.10">
    <property type="entry name" value="Immunoglobulins"/>
    <property type="match status" value="4"/>
</dbReference>
<dbReference type="InterPro" id="IPR003961">
    <property type="entry name" value="FN3_dom"/>
</dbReference>
<dbReference type="Pfam" id="PF08205">
    <property type="entry name" value="C2-set_2"/>
    <property type="match status" value="1"/>
</dbReference>
<evidence type="ECO:0000259" key="7">
    <source>
        <dbReference type="PROSITE" id="PS50853"/>
    </source>
</evidence>
<dbReference type="InterPro" id="IPR013783">
    <property type="entry name" value="Ig-like_fold"/>
</dbReference>
<keyword evidence="2 5" id="KW-0472">Membrane</keyword>
<keyword evidence="3" id="KW-1015">Disulfide bond</keyword>
<dbReference type="PROSITE" id="PS50835">
    <property type="entry name" value="IG_LIKE"/>
    <property type="match status" value="3"/>
</dbReference>
<name>A0A8J5JQM2_HOMAM</name>
<evidence type="ECO:0000256" key="3">
    <source>
        <dbReference type="ARBA" id="ARBA00023157"/>
    </source>
</evidence>
<reference evidence="8" key="1">
    <citation type="journal article" date="2021" name="Sci. Adv.">
        <title>The American lobster genome reveals insights on longevity, neural, and immune adaptations.</title>
        <authorList>
            <person name="Polinski J.M."/>
            <person name="Zimin A.V."/>
            <person name="Clark K.F."/>
            <person name="Kohn A.B."/>
            <person name="Sadowski N."/>
            <person name="Timp W."/>
            <person name="Ptitsyn A."/>
            <person name="Khanna P."/>
            <person name="Romanova D.Y."/>
            <person name="Williams P."/>
            <person name="Greenwood S.J."/>
            <person name="Moroz L.L."/>
            <person name="Walt D.R."/>
            <person name="Bodnar A.G."/>
        </authorList>
    </citation>
    <scope>NUCLEOTIDE SEQUENCE</scope>
    <source>
        <strain evidence="8">GMGI-L3</strain>
    </source>
</reference>
<feature type="domain" description="Ig-like" evidence="6">
    <location>
        <begin position="133"/>
        <end position="230"/>
    </location>
</feature>
<feature type="domain" description="Fibronectin type-III" evidence="7">
    <location>
        <begin position="339"/>
        <end position="432"/>
    </location>
</feature>
<dbReference type="InterPro" id="IPR013162">
    <property type="entry name" value="CD80_C2-set"/>
</dbReference>
<dbReference type="InterPro" id="IPR007110">
    <property type="entry name" value="Ig-like_dom"/>
</dbReference>
<dbReference type="AlphaFoldDB" id="A0A8J5JQM2"/>
<evidence type="ECO:0000256" key="4">
    <source>
        <dbReference type="SAM" id="MobiDB-lite"/>
    </source>
</evidence>
<feature type="transmembrane region" description="Helical" evidence="5">
    <location>
        <begin position="449"/>
        <end position="473"/>
    </location>
</feature>
<feature type="domain" description="Ig-like" evidence="6">
    <location>
        <begin position="235"/>
        <end position="333"/>
    </location>
</feature>
<dbReference type="InterPro" id="IPR036179">
    <property type="entry name" value="Ig-like_dom_sf"/>
</dbReference>
<dbReference type="EMBL" id="JAHLQT010027705">
    <property type="protein sequence ID" value="KAG7162552.1"/>
    <property type="molecule type" value="Genomic_DNA"/>
</dbReference>
<dbReference type="CDD" id="cd00063">
    <property type="entry name" value="FN3"/>
    <property type="match status" value="1"/>
</dbReference>
<evidence type="ECO:0000313" key="9">
    <source>
        <dbReference type="Proteomes" id="UP000747542"/>
    </source>
</evidence>
<dbReference type="InterPro" id="IPR036116">
    <property type="entry name" value="FN3_sf"/>
</dbReference>
<dbReference type="InterPro" id="IPR003598">
    <property type="entry name" value="Ig_sub2"/>
</dbReference>
<accession>A0A8J5JQM2</accession>
<comment type="caution">
    <text evidence="8">The sequence shown here is derived from an EMBL/GenBank/DDBJ whole genome shotgun (WGS) entry which is preliminary data.</text>
</comment>
<dbReference type="SMART" id="SM00409">
    <property type="entry name" value="IG"/>
    <property type="match status" value="3"/>
</dbReference>
<evidence type="ECO:0000256" key="5">
    <source>
        <dbReference type="SAM" id="Phobius"/>
    </source>
</evidence>
<gene>
    <name evidence="8" type="primary">Syg2-L2</name>
    <name evidence="8" type="ORF">Hamer_G008116</name>
</gene>
<evidence type="ECO:0000256" key="1">
    <source>
        <dbReference type="ARBA" id="ARBA00004167"/>
    </source>
</evidence>
<dbReference type="InterPro" id="IPR003599">
    <property type="entry name" value="Ig_sub"/>
</dbReference>
<proteinExistence type="predicted"/>
<dbReference type="Proteomes" id="UP000747542">
    <property type="component" value="Unassembled WGS sequence"/>
</dbReference>
<feature type="region of interest" description="Disordered" evidence="4">
    <location>
        <begin position="56"/>
        <end position="83"/>
    </location>
</feature>
<dbReference type="SMART" id="SM00060">
    <property type="entry name" value="FN3"/>
    <property type="match status" value="1"/>
</dbReference>
<dbReference type="SUPFAM" id="SSF49265">
    <property type="entry name" value="Fibronectin type III"/>
    <property type="match status" value="1"/>
</dbReference>
<sequence>MDRPVPAGLLGPLTEGEPLTLYCVATGGWPVPEVTWWRGSTLLANHSLILGHNGPISTSSSSSSSSSHASSPSHASSHAPSMVGAGVRQVRTEVSVPALSRDYVHANLTCRATNNNITEPLSTTLALLLYLRPKSVSIRSPQSPLVEGQEARLECVAEGAYPAATLSWTLTSPNHDVTTALASTSRHLGDRTSSFVKVKPAAEDHLATLTCTAFNPNITAPGITTTTVIRVVFAPRVRLELGANLGNEPITEGKDVYFECEVDANPPTWDVIWRRNMVRRSSAGNYTCTAANALGSTISNPVNLDVRSPRDYGTLSCWATNAVGTQADPCRFTVIEAGPPERVDKCVLVNLTSGSLEVGCTPGNDGGLKQRFVARVYAAPTHALLATLEEDTPRFHVGGLTPGQDYLITVTAVNAKGASLPQQIDAVRLKVAEKRMVEVGGSSPPVSPLVGVFLGLVGGFVLLLLAGVLLTRARSNRLMKRKMSRKCRIIDERCIKLPENDRKTRH</sequence>